<name>A0A5B8M399_9MICO</name>
<dbReference type="KEGG" id="huw:FPZ11_10105"/>
<evidence type="ECO:0000259" key="1">
    <source>
        <dbReference type="Pfam" id="PF12697"/>
    </source>
</evidence>
<dbReference type="OrthoDB" id="63519at2"/>
<organism evidence="2 3">
    <name type="scientific">Humibacter ginsenosidimutans</name>
    <dbReference type="NCBI Taxonomy" id="2599293"/>
    <lineage>
        <taxon>Bacteria</taxon>
        <taxon>Bacillati</taxon>
        <taxon>Actinomycetota</taxon>
        <taxon>Actinomycetes</taxon>
        <taxon>Micrococcales</taxon>
        <taxon>Microbacteriaceae</taxon>
        <taxon>Humibacter</taxon>
    </lineage>
</organism>
<reference evidence="2 3" key="1">
    <citation type="submission" date="2019-07" db="EMBL/GenBank/DDBJ databases">
        <title>Full genome sequence of Humibacter sp. WJ7-1.</title>
        <authorList>
            <person name="Im W.-T."/>
        </authorList>
    </citation>
    <scope>NUCLEOTIDE SEQUENCE [LARGE SCALE GENOMIC DNA]</scope>
    <source>
        <strain evidence="2 3">WJ7-1</strain>
    </source>
</reference>
<dbReference type="RefSeq" id="WP_146320581.1">
    <property type="nucleotide sequence ID" value="NZ_CP042305.1"/>
</dbReference>
<dbReference type="AlphaFoldDB" id="A0A5B8M399"/>
<accession>A0A5B8M399</accession>
<dbReference type="PANTHER" id="PTHR43433">
    <property type="entry name" value="HYDROLASE, ALPHA/BETA FOLD FAMILY PROTEIN"/>
    <property type="match status" value="1"/>
</dbReference>
<dbReference type="Gene3D" id="3.40.50.1820">
    <property type="entry name" value="alpha/beta hydrolase"/>
    <property type="match status" value="1"/>
</dbReference>
<protein>
    <submittedName>
        <fullName evidence="2">Alpha/beta hydrolase</fullName>
    </submittedName>
</protein>
<dbReference type="Pfam" id="PF12697">
    <property type="entry name" value="Abhydrolase_6"/>
    <property type="match status" value="1"/>
</dbReference>
<dbReference type="InterPro" id="IPR029058">
    <property type="entry name" value="AB_hydrolase_fold"/>
</dbReference>
<feature type="domain" description="AB hydrolase-1" evidence="1">
    <location>
        <begin position="34"/>
        <end position="257"/>
    </location>
</feature>
<evidence type="ECO:0000313" key="2">
    <source>
        <dbReference type="EMBL" id="QDZ15077.1"/>
    </source>
</evidence>
<dbReference type="InterPro" id="IPR050471">
    <property type="entry name" value="AB_hydrolase"/>
</dbReference>
<keyword evidence="2" id="KW-0378">Hydrolase</keyword>
<dbReference type="EMBL" id="CP042305">
    <property type="protein sequence ID" value="QDZ15077.1"/>
    <property type="molecule type" value="Genomic_DNA"/>
</dbReference>
<dbReference type="SUPFAM" id="SSF53474">
    <property type="entry name" value="alpha/beta-Hydrolases"/>
    <property type="match status" value="1"/>
</dbReference>
<dbReference type="InterPro" id="IPR000073">
    <property type="entry name" value="AB_hydrolase_1"/>
</dbReference>
<dbReference type="Proteomes" id="UP000320216">
    <property type="component" value="Chromosome"/>
</dbReference>
<keyword evidence="3" id="KW-1185">Reference proteome</keyword>
<gene>
    <name evidence="2" type="ORF">FPZ11_10105</name>
</gene>
<proteinExistence type="predicted"/>
<evidence type="ECO:0000313" key="3">
    <source>
        <dbReference type="Proteomes" id="UP000320216"/>
    </source>
</evidence>
<dbReference type="PANTHER" id="PTHR43433:SF5">
    <property type="entry name" value="AB HYDROLASE-1 DOMAIN-CONTAINING PROTEIN"/>
    <property type="match status" value="1"/>
</dbReference>
<sequence>MSETTTTAVHSADGTAIAYELHGDGPGVILIDGAMCFRGAGPMRGLSAQLDDDFTVLTYDRRGRGQSSDTAPFGVDRELDDLDALLEPLLDSTGTGCAAPALLGISSGAALALRAAAHLGDRIRSVVVYEPPFMPEPFVAGASDYTAALGAALAAGDRDRAVALFLGRVGMPEQAIAGMQQSPAWQGMTAIAPTLAYDDAQLGDSRVPTEIVARIAAPVLALAGGASPEMLQYGAREVAASARNGAFDVLPEQGHDVDAAVLAAGIREFLRP</sequence>
<dbReference type="GO" id="GO:0016787">
    <property type="term" value="F:hydrolase activity"/>
    <property type="evidence" value="ECO:0007669"/>
    <property type="project" value="UniProtKB-KW"/>
</dbReference>